<evidence type="ECO:0000259" key="5">
    <source>
        <dbReference type="PROSITE" id="PS50111"/>
    </source>
</evidence>
<dbReference type="SMART" id="SM00304">
    <property type="entry name" value="HAMP"/>
    <property type="match status" value="1"/>
</dbReference>
<accession>A0A1W6YK27</accession>
<evidence type="ECO:0000259" key="6">
    <source>
        <dbReference type="PROSITE" id="PS50112"/>
    </source>
</evidence>
<dbReference type="InterPro" id="IPR035965">
    <property type="entry name" value="PAS-like_dom_sf"/>
</dbReference>
<dbReference type="AlphaFoldDB" id="A0A1W6YK27"/>
<dbReference type="PROSITE" id="PS50112">
    <property type="entry name" value="PAS"/>
    <property type="match status" value="1"/>
</dbReference>
<dbReference type="PRINTS" id="PR00260">
    <property type="entry name" value="CHEMTRNSDUCR"/>
</dbReference>
<evidence type="ECO:0000259" key="7">
    <source>
        <dbReference type="PROSITE" id="PS50885"/>
    </source>
</evidence>
<dbReference type="GO" id="GO:0005886">
    <property type="term" value="C:plasma membrane"/>
    <property type="evidence" value="ECO:0007669"/>
    <property type="project" value="TreeGrafter"/>
</dbReference>
<evidence type="ECO:0000313" key="9">
    <source>
        <dbReference type="Proteomes" id="UP000194151"/>
    </source>
</evidence>
<organism evidence="8 9">
    <name type="scientific">Bordetella genomosp. 8</name>
    <dbReference type="NCBI Taxonomy" id="1416806"/>
    <lineage>
        <taxon>Bacteria</taxon>
        <taxon>Pseudomonadati</taxon>
        <taxon>Pseudomonadota</taxon>
        <taxon>Betaproteobacteria</taxon>
        <taxon>Burkholderiales</taxon>
        <taxon>Alcaligenaceae</taxon>
        <taxon>Bordetella</taxon>
    </lineage>
</organism>
<dbReference type="KEGG" id="bgv:CAL12_11165"/>
<protein>
    <submittedName>
        <fullName evidence="8">Chemotaxis protein</fullName>
    </submittedName>
</protein>
<keyword evidence="4" id="KW-1133">Transmembrane helix</keyword>
<feature type="domain" description="PAS" evidence="6">
    <location>
        <begin position="25"/>
        <end position="60"/>
    </location>
</feature>
<dbReference type="PANTHER" id="PTHR43531">
    <property type="entry name" value="PROTEIN ICFG"/>
    <property type="match status" value="1"/>
</dbReference>
<dbReference type="OrthoDB" id="9806477at2"/>
<dbReference type="SUPFAM" id="SSF55785">
    <property type="entry name" value="PYP-like sensor domain (PAS domain)"/>
    <property type="match status" value="1"/>
</dbReference>
<dbReference type="Pfam" id="PF00015">
    <property type="entry name" value="MCPsignal"/>
    <property type="match status" value="1"/>
</dbReference>
<name>A0A1W6YK27_9BORD</name>
<feature type="transmembrane region" description="Helical" evidence="4">
    <location>
        <begin position="160"/>
        <end position="183"/>
    </location>
</feature>
<dbReference type="InterPro" id="IPR004089">
    <property type="entry name" value="MCPsignal_dom"/>
</dbReference>
<comment type="similarity">
    <text evidence="2">Belongs to the methyl-accepting chemotaxis (MCP) protein family.</text>
</comment>
<dbReference type="PROSITE" id="PS50111">
    <property type="entry name" value="CHEMOTAXIS_TRANSDUC_2"/>
    <property type="match status" value="1"/>
</dbReference>
<keyword evidence="4" id="KW-0472">Membrane</keyword>
<dbReference type="GO" id="GO:0004888">
    <property type="term" value="F:transmembrane signaling receptor activity"/>
    <property type="evidence" value="ECO:0007669"/>
    <property type="project" value="InterPro"/>
</dbReference>
<evidence type="ECO:0000256" key="2">
    <source>
        <dbReference type="ARBA" id="ARBA00029447"/>
    </source>
</evidence>
<dbReference type="SMART" id="SM00091">
    <property type="entry name" value="PAS"/>
    <property type="match status" value="1"/>
</dbReference>
<dbReference type="NCBIfam" id="TIGR00229">
    <property type="entry name" value="sensory_box"/>
    <property type="match status" value="1"/>
</dbReference>
<dbReference type="CDD" id="cd00130">
    <property type="entry name" value="PAS"/>
    <property type="match status" value="1"/>
</dbReference>
<reference evidence="8 9" key="1">
    <citation type="submission" date="2017-05" db="EMBL/GenBank/DDBJ databases">
        <title>Complete and WGS of Bordetella genogroups.</title>
        <authorList>
            <person name="Spilker T."/>
            <person name="LiPuma J."/>
        </authorList>
    </citation>
    <scope>NUCLEOTIDE SEQUENCE [LARGE SCALE GENOMIC DNA]</scope>
    <source>
        <strain evidence="8 9">AU19157</strain>
    </source>
</reference>
<gene>
    <name evidence="8" type="ORF">CAL12_11165</name>
</gene>
<evidence type="ECO:0000256" key="3">
    <source>
        <dbReference type="PROSITE-ProRule" id="PRU00284"/>
    </source>
</evidence>
<dbReference type="Pfam" id="PF00672">
    <property type="entry name" value="HAMP"/>
    <property type="match status" value="1"/>
</dbReference>
<evidence type="ECO:0000256" key="1">
    <source>
        <dbReference type="ARBA" id="ARBA00004370"/>
    </source>
</evidence>
<keyword evidence="3" id="KW-0807">Transducer</keyword>
<keyword evidence="4" id="KW-0812">Transmembrane</keyword>
<dbReference type="SUPFAM" id="SSF58104">
    <property type="entry name" value="Methyl-accepting chemotaxis protein (MCP) signaling domain"/>
    <property type="match status" value="1"/>
</dbReference>
<dbReference type="InterPro" id="IPR004090">
    <property type="entry name" value="Chemotax_Me-accpt_rcpt"/>
</dbReference>
<keyword evidence="9" id="KW-1185">Reference proteome</keyword>
<feature type="domain" description="HAMP" evidence="7">
    <location>
        <begin position="218"/>
        <end position="270"/>
    </location>
</feature>
<dbReference type="InterPro" id="IPR051310">
    <property type="entry name" value="MCP_chemotaxis"/>
</dbReference>
<dbReference type="InterPro" id="IPR013655">
    <property type="entry name" value="PAS_fold_3"/>
</dbReference>
<feature type="domain" description="Methyl-accepting transducer" evidence="5">
    <location>
        <begin position="275"/>
        <end position="504"/>
    </location>
</feature>
<dbReference type="CDD" id="cd11386">
    <property type="entry name" value="MCP_signal"/>
    <property type="match status" value="1"/>
</dbReference>
<proteinExistence type="inferred from homology"/>
<dbReference type="PANTHER" id="PTHR43531:SF7">
    <property type="entry name" value="AEROTAXIS RECEPTOR"/>
    <property type="match status" value="1"/>
</dbReference>
<dbReference type="InterPro" id="IPR003660">
    <property type="entry name" value="HAMP_dom"/>
</dbReference>
<dbReference type="RefSeq" id="WP_086064540.1">
    <property type="nucleotide sequence ID" value="NZ_CP021108.1"/>
</dbReference>
<dbReference type="GO" id="GO:0006935">
    <property type="term" value="P:chemotaxis"/>
    <property type="evidence" value="ECO:0007669"/>
    <property type="project" value="InterPro"/>
</dbReference>
<dbReference type="EMBL" id="CP021108">
    <property type="protein sequence ID" value="ARP81344.1"/>
    <property type="molecule type" value="Genomic_DNA"/>
</dbReference>
<dbReference type="Pfam" id="PF08447">
    <property type="entry name" value="PAS_3"/>
    <property type="match status" value="1"/>
</dbReference>
<dbReference type="GO" id="GO:0007165">
    <property type="term" value="P:signal transduction"/>
    <property type="evidence" value="ECO:0007669"/>
    <property type="project" value="UniProtKB-KW"/>
</dbReference>
<dbReference type="FunFam" id="1.10.287.950:FF:000001">
    <property type="entry name" value="Methyl-accepting chemotaxis sensory transducer"/>
    <property type="match status" value="1"/>
</dbReference>
<comment type="subcellular location">
    <subcellularLocation>
        <location evidence="1">Membrane</location>
    </subcellularLocation>
</comment>
<dbReference type="InterPro" id="IPR000014">
    <property type="entry name" value="PAS"/>
</dbReference>
<dbReference type="Proteomes" id="UP000194151">
    <property type="component" value="Chromosome"/>
</dbReference>
<dbReference type="Gene3D" id="3.30.450.20">
    <property type="entry name" value="PAS domain"/>
    <property type="match status" value="1"/>
</dbReference>
<evidence type="ECO:0000313" key="8">
    <source>
        <dbReference type="EMBL" id="ARP81344.1"/>
    </source>
</evidence>
<evidence type="ECO:0000256" key="4">
    <source>
        <dbReference type="SAM" id="Phobius"/>
    </source>
</evidence>
<dbReference type="SMART" id="SM00283">
    <property type="entry name" value="MA"/>
    <property type="match status" value="1"/>
</dbReference>
<dbReference type="PROSITE" id="PS50885">
    <property type="entry name" value="HAMP"/>
    <property type="match status" value="1"/>
</dbReference>
<dbReference type="STRING" id="1416806.CAL12_11165"/>
<sequence>MRLNLPVTENEFAFPTGHTLVSKTDTKGRMVYCNAMFAEVSGYTKEELLGKPHNIIRHPDMPEEAFRDMWATIASGRPWSAAVKNRRKNGDYYWVMANATPLMENGVPVGYMSVRTEASEAQIQDAEALYATMRQEAKAGRRLHALSKGRPVRRDLRGRLAVALQLGLAGQLMLFFIAVLAAFLAIDRFLPSDSVIGHTAAWLLRLALLAVTWQFLRTRLVAPLNDVVLAANRLAAGDLTQSPASNRDDEVGALQAALGQLRVNVGSIVRDARDQSRDIVASAVELTRGNLHLSERTDAQAGNLRQTAASMEEITTTVSLAAAASKDVSRLSAGTRLIARHGTEAVDQVSATMQSIADSSNRINEITRIIDSIAFQTNILALNASVEAARAGEQGRGFAVVAGEVRALAQRSGHAAKEIRHLIEDSALKVMEGNARTAAARKTMSEVLDGVEEVNTLVEGISNAANEQLTGISQANAAIGELDGITRQNASLVEQVAAAAMSLERLARDTDETMRLFRMEGVSIQDGAAARRVEAGHAALSLSQA</sequence>
<dbReference type="CDD" id="cd06225">
    <property type="entry name" value="HAMP"/>
    <property type="match status" value="1"/>
</dbReference>
<dbReference type="Gene3D" id="1.10.287.950">
    <property type="entry name" value="Methyl-accepting chemotaxis protein"/>
    <property type="match status" value="1"/>
</dbReference>